<evidence type="ECO:0000256" key="5">
    <source>
        <dbReference type="SAM" id="Phobius"/>
    </source>
</evidence>
<sequence>MKDMPGSFAYYWLRKGIDKMAAIYWLIAFVVLLGIEAATMALTTIWFAGGALVAFVLALLGVSVQVQLAAFVIVSFILLFFTRPFALKYVNHNTVKTNSESLIGKHAKVTTEVNNTEGTGAAVLNGQEWTARAEDDGKIYPAGTLVEVKDIRGVKLIVSETQEEA</sequence>
<gene>
    <name evidence="7" type="ORF">ERS852407_03366</name>
</gene>
<protein>
    <submittedName>
        <fullName evidence="7">Membrane protein implicated in regulation of membrane protease activity</fullName>
    </submittedName>
</protein>
<dbReference type="InterPro" id="IPR012340">
    <property type="entry name" value="NA-bd_OB-fold"/>
</dbReference>
<dbReference type="GO" id="GO:0006508">
    <property type="term" value="P:proteolysis"/>
    <property type="evidence" value="ECO:0007669"/>
    <property type="project" value="UniProtKB-KW"/>
</dbReference>
<evidence type="ECO:0000256" key="2">
    <source>
        <dbReference type="ARBA" id="ARBA00022692"/>
    </source>
</evidence>
<dbReference type="PANTHER" id="PTHR33507:SF3">
    <property type="entry name" value="INNER MEMBRANE PROTEIN YBBJ"/>
    <property type="match status" value="1"/>
</dbReference>
<evidence type="ECO:0000256" key="3">
    <source>
        <dbReference type="ARBA" id="ARBA00022989"/>
    </source>
</evidence>
<keyword evidence="4 5" id="KW-0472">Membrane</keyword>
<dbReference type="Gene3D" id="2.40.50.140">
    <property type="entry name" value="Nucleic acid-binding proteins"/>
    <property type="match status" value="1"/>
</dbReference>
<keyword evidence="3 5" id="KW-1133">Transmembrane helix</keyword>
<name>A0A174GIF8_9FIRM</name>
<evidence type="ECO:0000256" key="1">
    <source>
        <dbReference type="ARBA" id="ARBA00004141"/>
    </source>
</evidence>
<accession>A0A174GIF8</accession>
<evidence type="ECO:0000256" key="4">
    <source>
        <dbReference type="ARBA" id="ARBA00023136"/>
    </source>
</evidence>
<evidence type="ECO:0000259" key="6">
    <source>
        <dbReference type="Pfam" id="PF01957"/>
    </source>
</evidence>
<organism evidence="7 8">
    <name type="scientific">Hungatella hathewayi</name>
    <dbReference type="NCBI Taxonomy" id="154046"/>
    <lineage>
        <taxon>Bacteria</taxon>
        <taxon>Bacillati</taxon>
        <taxon>Bacillota</taxon>
        <taxon>Clostridia</taxon>
        <taxon>Lachnospirales</taxon>
        <taxon>Lachnospiraceae</taxon>
        <taxon>Hungatella</taxon>
    </lineage>
</organism>
<dbReference type="EMBL" id="CYZE01000009">
    <property type="protein sequence ID" value="CUO61751.1"/>
    <property type="molecule type" value="Genomic_DNA"/>
</dbReference>
<feature type="domain" description="NfeD-like C-terminal" evidence="6">
    <location>
        <begin position="100"/>
        <end position="158"/>
    </location>
</feature>
<evidence type="ECO:0000313" key="7">
    <source>
        <dbReference type="EMBL" id="CUO61751.1"/>
    </source>
</evidence>
<keyword evidence="2 5" id="KW-0812">Transmembrane</keyword>
<evidence type="ECO:0000313" key="8">
    <source>
        <dbReference type="Proteomes" id="UP000095651"/>
    </source>
</evidence>
<dbReference type="InterPro" id="IPR002810">
    <property type="entry name" value="NfeD-like_C"/>
</dbReference>
<feature type="transmembrane region" description="Helical" evidence="5">
    <location>
        <begin position="21"/>
        <end position="47"/>
    </location>
</feature>
<dbReference type="Pfam" id="PF01957">
    <property type="entry name" value="NfeD"/>
    <property type="match status" value="1"/>
</dbReference>
<keyword evidence="7" id="KW-0645">Protease</keyword>
<dbReference type="PANTHER" id="PTHR33507">
    <property type="entry name" value="INNER MEMBRANE PROTEIN YBBJ"/>
    <property type="match status" value="1"/>
</dbReference>
<dbReference type="SUPFAM" id="SSF141322">
    <property type="entry name" value="NfeD domain-like"/>
    <property type="match status" value="1"/>
</dbReference>
<reference evidence="7 8" key="1">
    <citation type="submission" date="2015-09" db="EMBL/GenBank/DDBJ databases">
        <authorList>
            <consortium name="Pathogen Informatics"/>
        </authorList>
    </citation>
    <scope>NUCLEOTIDE SEQUENCE [LARGE SCALE GENOMIC DNA]</scope>
    <source>
        <strain evidence="7 8">2789STDY5608850</strain>
    </source>
</reference>
<proteinExistence type="predicted"/>
<keyword evidence="7" id="KW-0378">Hydrolase</keyword>
<comment type="subcellular location">
    <subcellularLocation>
        <location evidence="1">Membrane</location>
        <topology evidence="1">Multi-pass membrane protein</topology>
    </subcellularLocation>
</comment>
<dbReference type="InterPro" id="IPR052165">
    <property type="entry name" value="Membrane_assoc_protease"/>
</dbReference>
<feature type="transmembrane region" description="Helical" evidence="5">
    <location>
        <begin position="53"/>
        <end position="81"/>
    </location>
</feature>
<dbReference type="GO" id="GO:0008233">
    <property type="term" value="F:peptidase activity"/>
    <property type="evidence" value="ECO:0007669"/>
    <property type="project" value="UniProtKB-KW"/>
</dbReference>
<dbReference type="GO" id="GO:0005886">
    <property type="term" value="C:plasma membrane"/>
    <property type="evidence" value="ECO:0007669"/>
    <property type="project" value="TreeGrafter"/>
</dbReference>
<dbReference type="AlphaFoldDB" id="A0A174GIF8"/>
<dbReference type="Proteomes" id="UP000095651">
    <property type="component" value="Unassembled WGS sequence"/>
</dbReference>